<dbReference type="InterPro" id="IPR004472">
    <property type="entry name" value="DTB_synth_BioD"/>
</dbReference>
<evidence type="ECO:0000313" key="2">
    <source>
        <dbReference type="Proteomes" id="UP000789595"/>
    </source>
</evidence>
<organism evidence="1 2">
    <name type="scientific">Pelagomonas calceolata</name>
    <dbReference type="NCBI Taxonomy" id="35677"/>
    <lineage>
        <taxon>Eukaryota</taxon>
        <taxon>Sar</taxon>
        <taxon>Stramenopiles</taxon>
        <taxon>Ochrophyta</taxon>
        <taxon>Pelagophyceae</taxon>
        <taxon>Pelagomonadales</taxon>
        <taxon>Pelagomonadaceae</taxon>
        <taxon>Pelagomonas</taxon>
    </lineage>
</organism>
<gene>
    <name evidence="1" type="ORF">PECAL_3P04750</name>
</gene>
<dbReference type="EMBL" id="CAKKNE010000003">
    <property type="protein sequence ID" value="CAH0370579.1"/>
    <property type="molecule type" value="Genomic_DNA"/>
</dbReference>
<dbReference type="SUPFAM" id="SSF52540">
    <property type="entry name" value="P-loop containing nucleoside triphosphate hydrolases"/>
    <property type="match status" value="1"/>
</dbReference>
<keyword evidence="2" id="KW-1185">Reference proteome</keyword>
<proteinExistence type="inferred from homology"/>
<dbReference type="GO" id="GO:0005524">
    <property type="term" value="F:ATP binding"/>
    <property type="evidence" value="ECO:0007669"/>
    <property type="project" value="InterPro"/>
</dbReference>
<dbReference type="GO" id="GO:0005829">
    <property type="term" value="C:cytosol"/>
    <property type="evidence" value="ECO:0007669"/>
    <property type="project" value="TreeGrafter"/>
</dbReference>
<dbReference type="OrthoDB" id="425114at2759"/>
<evidence type="ECO:0000313" key="1">
    <source>
        <dbReference type="EMBL" id="CAH0370579.1"/>
    </source>
</evidence>
<reference evidence="1" key="1">
    <citation type="submission" date="2021-11" db="EMBL/GenBank/DDBJ databases">
        <authorList>
            <consortium name="Genoscope - CEA"/>
            <person name="William W."/>
        </authorList>
    </citation>
    <scope>NUCLEOTIDE SEQUENCE</scope>
</reference>
<dbReference type="InterPro" id="IPR027417">
    <property type="entry name" value="P-loop_NTPase"/>
</dbReference>
<dbReference type="GO" id="GO:0000287">
    <property type="term" value="F:magnesium ion binding"/>
    <property type="evidence" value="ECO:0007669"/>
    <property type="project" value="InterPro"/>
</dbReference>
<dbReference type="Proteomes" id="UP000789595">
    <property type="component" value="Unassembled WGS sequence"/>
</dbReference>
<dbReference type="GO" id="GO:0004141">
    <property type="term" value="F:dethiobiotin synthase activity"/>
    <property type="evidence" value="ECO:0007669"/>
    <property type="project" value="InterPro"/>
</dbReference>
<dbReference type="PANTHER" id="PTHR43210">
    <property type="entry name" value="DETHIOBIOTIN SYNTHETASE"/>
    <property type="match status" value="1"/>
</dbReference>
<dbReference type="CDD" id="cd03109">
    <property type="entry name" value="DTBS"/>
    <property type="match status" value="1"/>
</dbReference>
<dbReference type="AlphaFoldDB" id="A0A8J2SQ27"/>
<dbReference type="Pfam" id="PF13500">
    <property type="entry name" value="AAA_26"/>
    <property type="match status" value="1"/>
</dbReference>
<dbReference type="PANTHER" id="PTHR43210:SF5">
    <property type="entry name" value="DETHIOBIOTIN SYNTHETASE"/>
    <property type="match status" value="1"/>
</dbReference>
<protein>
    <recommendedName>
        <fullName evidence="3">Dethiobiotin synthase</fullName>
    </recommendedName>
</protein>
<dbReference type="Gene3D" id="3.40.50.300">
    <property type="entry name" value="P-loop containing nucleotide triphosphate hydrolases"/>
    <property type="match status" value="1"/>
</dbReference>
<comment type="caution">
    <text evidence="1">The sequence shown here is derived from an EMBL/GenBank/DDBJ whole genome shotgun (WGS) entry which is preliminary data.</text>
</comment>
<dbReference type="UniPathway" id="UPA00078"/>
<dbReference type="HAMAP" id="MF_00336">
    <property type="entry name" value="BioD"/>
    <property type="match status" value="1"/>
</dbReference>
<dbReference type="GO" id="GO:0009102">
    <property type="term" value="P:biotin biosynthetic process"/>
    <property type="evidence" value="ECO:0007669"/>
    <property type="project" value="UniProtKB-UniPathway"/>
</dbReference>
<name>A0A8J2SQ27_9STRA</name>
<evidence type="ECO:0008006" key="3">
    <source>
        <dbReference type="Google" id="ProtNLM"/>
    </source>
</evidence>
<sequence length="230" mass="23604">MAARRTAIVFGANTEVGKTLCSAALIKAGLRRFGRAAYLKPLQTGVDDDHAGDAALVKRYAAAGLGRCDTLHAWRAYASPHVAARQEGGQIPSDAELARAVSGWMRAGDEPFGVVETAGGCLSPTATGRPQADAYAGLDVPALLVGDARLGGISCSLCAWEALVRRGFDVRSIIFVGDDAALGNAEAVRAVTGLGDGVLSTVAPPPLPEPLGGWLSETAECFDAVCASVL</sequence>
<accession>A0A8J2SQ27</accession>